<protein>
    <submittedName>
        <fullName evidence="2">Uncharacterized protein</fullName>
    </submittedName>
</protein>
<gene>
    <name evidence="2" type="ORF">L914_12742</name>
    <name evidence="1" type="ORF">L917_15320</name>
</gene>
<dbReference type="EMBL" id="KI694070">
    <property type="protein sequence ID" value="ETM41486.1"/>
    <property type="molecule type" value="Genomic_DNA"/>
</dbReference>
<evidence type="ECO:0000313" key="2">
    <source>
        <dbReference type="EMBL" id="ETM41486.1"/>
    </source>
</evidence>
<dbReference type="AlphaFoldDB" id="W2MYP7"/>
<name>W2MYP7_PHYNI</name>
<evidence type="ECO:0000313" key="1">
    <source>
        <dbReference type="EMBL" id="ETL85008.1"/>
    </source>
</evidence>
<accession>W2MYP7</accession>
<reference evidence="1" key="1">
    <citation type="submission" date="2013-11" db="EMBL/GenBank/DDBJ databases">
        <title>The Genome Sequence of Phytophthora parasitica CHvinca01.</title>
        <authorList>
            <consortium name="The Broad Institute Genomics Platform"/>
            <person name="Russ C."/>
            <person name="Tyler B."/>
            <person name="Panabieres F."/>
            <person name="Shan W."/>
            <person name="Tripathy S."/>
            <person name="Grunwald N."/>
            <person name="Machado M."/>
            <person name="Johnson C.S."/>
            <person name="Arredondo F."/>
            <person name="Hong C."/>
            <person name="Coffey M."/>
            <person name="Young S.K."/>
            <person name="Zeng Q."/>
            <person name="Gargeya S."/>
            <person name="Fitzgerald M."/>
            <person name="Abouelleil A."/>
            <person name="Alvarado L."/>
            <person name="Chapman S.B."/>
            <person name="Gainer-Dewar J."/>
            <person name="Goldberg J."/>
            <person name="Griggs A."/>
            <person name="Gujja S."/>
            <person name="Hansen M."/>
            <person name="Howarth C."/>
            <person name="Imamovic A."/>
            <person name="Ireland A."/>
            <person name="Larimer J."/>
            <person name="McCowan C."/>
            <person name="Murphy C."/>
            <person name="Pearson M."/>
            <person name="Poon T.W."/>
            <person name="Priest M."/>
            <person name="Roberts A."/>
            <person name="Saif S."/>
            <person name="Shea T."/>
            <person name="Sykes S."/>
            <person name="Wortman J."/>
            <person name="Nusbaum C."/>
            <person name="Birren B."/>
        </authorList>
    </citation>
    <scope>NUCLEOTIDE SEQUENCE [LARGE SCALE GENOMIC DNA]</scope>
    <source>
        <strain evidence="1">CHvinca01</strain>
    </source>
</reference>
<proteinExistence type="predicted"/>
<sequence length="48" mass="5015">MVGQSLFQPMKAACKLRATHGLYAAPTGSYGIVTVSKASGRFVVSVEV</sequence>
<organism evidence="2">
    <name type="scientific">Phytophthora nicotianae</name>
    <name type="common">Potato buckeye rot agent</name>
    <name type="synonym">Phytophthora parasitica</name>
    <dbReference type="NCBI Taxonomy" id="4792"/>
    <lineage>
        <taxon>Eukaryota</taxon>
        <taxon>Sar</taxon>
        <taxon>Stramenopiles</taxon>
        <taxon>Oomycota</taxon>
        <taxon>Peronosporomycetes</taxon>
        <taxon>Peronosporales</taxon>
        <taxon>Peronosporaceae</taxon>
        <taxon>Phytophthora</taxon>
    </lineage>
</organism>
<dbReference type="EMBL" id="KI681673">
    <property type="protein sequence ID" value="ETL85008.1"/>
    <property type="molecule type" value="Genomic_DNA"/>
</dbReference>
<reference evidence="2" key="2">
    <citation type="submission" date="2013-11" db="EMBL/GenBank/DDBJ databases">
        <title>The Genome Sequence of Phytophthora parasitica IAC_01/95.</title>
        <authorList>
            <consortium name="The Broad Institute Genomics Platform"/>
            <person name="Russ C."/>
            <person name="Tyler B."/>
            <person name="Panabieres F."/>
            <person name="Shan W."/>
            <person name="Tripathy S."/>
            <person name="Grunwald N."/>
            <person name="Machado M."/>
            <person name="Johnson C.S."/>
            <person name="Arredondo F."/>
            <person name="Hong C."/>
            <person name="Coffey M."/>
            <person name="Young S.K."/>
            <person name="Zeng Q."/>
            <person name="Gargeya S."/>
            <person name="Fitzgerald M."/>
            <person name="Abouelleil A."/>
            <person name="Alvarado L."/>
            <person name="Chapman S.B."/>
            <person name="Gainer-Dewar J."/>
            <person name="Goldberg J."/>
            <person name="Griggs A."/>
            <person name="Gujja S."/>
            <person name="Hansen M."/>
            <person name="Howarth C."/>
            <person name="Imamovic A."/>
            <person name="Ireland A."/>
            <person name="Larimer J."/>
            <person name="McCowan C."/>
            <person name="Murphy C."/>
            <person name="Pearson M."/>
            <person name="Poon T.W."/>
            <person name="Priest M."/>
            <person name="Roberts A."/>
            <person name="Saif S."/>
            <person name="Shea T."/>
            <person name="Sykes S."/>
            <person name="Wortman J."/>
            <person name="Nusbaum C."/>
            <person name="Birren B."/>
        </authorList>
    </citation>
    <scope>NUCLEOTIDE SEQUENCE [LARGE SCALE GENOMIC DNA]</scope>
    <source>
        <strain evidence="2">IAC_01/95</strain>
    </source>
</reference>
<dbReference type="Proteomes" id="UP000054532">
    <property type="component" value="Unassembled WGS sequence"/>
</dbReference>
<dbReference type="Proteomes" id="UP000054423">
    <property type="component" value="Unassembled WGS sequence"/>
</dbReference>